<proteinExistence type="predicted"/>
<organism evidence="1">
    <name type="scientific">bioreactor metagenome</name>
    <dbReference type="NCBI Taxonomy" id="1076179"/>
    <lineage>
        <taxon>unclassified sequences</taxon>
        <taxon>metagenomes</taxon>
        <taxon>ecological metagenomes</taxon>
    </lineage>
</organism>
<sequence>MALGAAAEDVLAEAALRGSSVVRLHAAATQRLVSDPDSGFDAALAEAKRVLALGS</sequence>
<gene>
    <name evidence="1" type="ORF">SDC9_183178</name>
</gene>
<accession>A0A645HAE3</accession>
<evidence type="ECO:0008006" key="2">
    <source>
        <dbReference type="Google" id="ProtNLM"/>
    </source>
</evidence>
<protein>
    <recommendedName>
        <fullName evidence="2">Dihydropteroate synthase</fullName>
    </recommendedName>
</protein>
<dbReference type="AlphaFoldDB" id="A0A645HAE3"/>
<dbReference type="EMBL" id="VSSQ01089432">
    <property type="protein sequence ID" value="MPN35680.1"/>
    <property type="molecule type" value="Genomic_DNA"/>
</dbReference>
<reference evidence="1" key="1">
    <citation type="submission" date="2019-08" db="EMBL/GenBank/DDBJ databases">
        <authorList>
            <person name="Kucharzyk K."/>
            <person name="Murdoch R.W."/>
            <person name="Higgins S."/>
            <person name="Loffler F."/>
        </authorList>
    </citation>
    <scope>NUCLEOTIDE SEQUENCE</scope>
</reference>
<evidence type="ECO:0000313" key="1">
    <source>
        <dbReference type="EMBL" id="MPN35680.1"/>
    </source>
</evidence>
<comment type="caution">
    <text evidence="1">The sequence shown here is derived from an EMBL/GenBank/DDBJ whole genome shotgun (WGS) entry which is preliminary data.</text>
</comment>
<name>A0A645HAE3_9ZZZZ</name>